<gene>
    <name evidence="8" type="ORF">W97_05481</name>
</gene>
<feature type="domain" description="POPLD" evidence="6">
    <location>
        <begin position="559"/>
        <end position="664"/>
    </location>
</feature>
<dbReference type="RefSeq" id="XP_007781701.1">
    <property type="nucleotide sequence ID" value="XM_007783511.1"/>
</dbReference>
<dbReference type="InterPro" id="IPR039182">
    <property type="entry name" value="Pop1"/>
</dbReference>
<evidence type="ECO:0000259" key="5">
    <source>
        <dbReference type="Pfam" id="PF06978"/>
    </source>
</evidence>
<feature type="region of interest" description="Disordered" evidence="4">
    <location>
        <begin position="519"/>
        <end position="540"/>
    </location>
</feature>
<feature type="region of interest" description="Disordered" evidence="4">
    <location>
        <begin position="671"/>
        <end position="704"/>
    </location>
</feature>
<dbReference type="PANTHER" id="PTHR22731">
    <property type="entry name" value="RIBONUCLEASES P/MRP PROTEIN SUBUNIT POP1"/>
    <property type="match status" value="1"/>
</dbReference>
<dbReference type="EMBL" id="JH767580">
    <property type="protein sequence ID" value="EON66384.1"/>
    <property type="molecule type" value="Genomic_DNA"/>
</dbReference>
<keyword evidence="2" id="KW-0819">tRNA processing</keyword>
<dbReference type="InterPro" id="IPR055079">
    <property type="entry name" value="POP1_C"/>
</dbReference>
<dbReference type="OrthoDB" id="442863at2759"/>
<evidence type="ECO:0000259" key="6">
    <source>
        <dbReference type="Pfam" id="PF08170"/>
    </source>
</evidence>
<evidence type="ECO:0000313" key="9">
    <source>
        <dbReference type="Proteomes" id="UP000016924"/>
    </source>
</evidence>
<feature type="region of interest" description="Disordered" evidence="4">
    <location>
        <begin position="63"/>
        <end position="206"/>
    </location>
</feature>
<dbReference type="Pfam" id="PF08170">
    <property type="entry name" value="POPLD"/>
    <property type="match status" value="1"/>
</dbReference>
<dbReference type="GeneID" id="19902792"/>
<feature type="region of interest" description="Disordered" evidence="4">
    <location>
        <begin position="1"/>
        <end position="31"/>
    </location>
</feature>
<dbReference type="Pfam" id="PF22770">
    <property type="entry name" value="POP1_C"/>
    <property type="match status" value="1"/>
</dbReference>
<evidence type="ECO:0000256" key="4">
    <source>
        <dbReference type="SAM" id="MobiDB-lite"/>
    </source>
</evidence>
<dbReference type="OMA" id="KALSPMC"/>
<dbReference type="GO" id="GO:0000172">
    <property type="term" value="C:ribonuclease MRP complex"/>
    <property type="evidence" value="ECO:0007669"/>
    <property type="project" value="InterPro"/>
</dbReference>
<dbReference type="GO" id="GO:0005655">
    <property type="term" value="C:nucleolar ribonuclease P complex"/>
    <property type="evidence" value="ECO:0007669"/>
    <property type="project" value="InterPro"/>
</dbReference>
<dbReference type="InterPro" id="IPR012590">
    <property type="entry name" value="POPLD_dom"/>
</dbReference>
<evidence type="ECO:0000256" key="3">
    <source>
        <dbReference type="ARBA" id="ARBA00023242"/>
    </source>
</evidence>
<name>R7YX50_CONA1</name>
<evidence type="ECO:0000256" key="1">
    <source>
        <dbReference type="ARBA" id="ARBA00004123"/>
    </source>
</evidence>
<dbReference type="Pfam" id="PF06978">
    <property type="entry name" value="POP1_N"/>
    <property type="match status" value="1"/>
</dbReference>
<comment type="subcellular location">
    <subcellularLocation>
        <location evidence="1">Nucleus</location>
    </subcellularLocation>
</comment>
<feature type="domain" description="Pop1 N-terminal" evidence="5">
    <location>
        <begin position="47"/>
        <end position="273"/>
    </location>
</feature>
<reference evidence="9" key="1">
    <citation type="submission" date="2012-06" db="EMBL/GenBank/DDBJ databases">
        <title>The genome sequence of Coniosporium apollinis CBS 100218.</title>
        <authorList>
            <consortium name="The Broad Institute Genome Sequencing Platform"/>
            <person name="Cuomo C."/>
            <person name="Gorbushina A."/>
            <person name="Noack S."/>
            <person name="Walker B."/>
            <person name="Young S.K."/>
            <person name="Zeng Q."/>
            <person name="Gargeya S."/>
            <person name="Fitzgerald M."/>
            <person name="Haas B."/>
            <person name="Abouelleil A."/>
            <person name="Alvarado L."/>
            <person name="Arachchi H.M."/>
            <person name="Berlin A.M."/>
            <person name="Chapman S.B."/>
            <person name="Goldberg J."/>
            <person name="Griggs A."/>
            <person name="Gujja S."/>
            <person name="Hansen M."/>
            <person name="Howarth C."/>
            <person name="Imamovic A."/>
            <person name="Larimer J."/>
            <person name="McCowan C."/>
            <person name="Montmayeur A."/>
            <person name="Murphy C."/>
            <person name="Neiman D."/>
            <person name="Pearson M."/>
            <person name="Priest M."/>
            <person name="Roberts A."/>
            <person name="Saif S."/>
            <person name="Shea T."/>
            <person name="Sisk P."/>
            <person name="Sykes S."/>
            <person name="Wortman J."/>
            <person name="Nusbaum C."/>
            <person name="Birren B."/>
        </authorList>
    </citation>
    <scope>NUCLEOTIDE SEQUENCE [LARGE SCALE GENOMIC DNA]</scope>
    <source>
        <strain evidence="9">CBS 100218</strain>
    </source>
</reference>
<dbReference type="Proteomes" id="UP000016924">
    <property type="component" value="Unassembled WGS sequence"/>
</dbReference>
<sequence>MAKRKQAPTPGNSQGQQKRQKTRDARSIAVQSSDKAFNNGELDLSSFVKAREFEIQALENGLKRSKKSLSSRAFQEVPRDLRRRTASHNAKRVPKRLQRRAKKEMAEDNTPTVTARSRKKTGHMRLRDETARRLKQLSAKVKAKKEAALEGDVTVTRDPPEDGIQDTAAGGGENAQKPASIKPRKPRVKQNALKKPPNPPAKFRKRQIHKTWLPTHMFLTKRAHMTPPKEPLWRFAIPLTPTMKGYRPTHRSSTQRGAVAWDMSYMSTIGLEGPEKSIEGLLKAVGLDGGDLAQGVWGTRGKKWKSGVRAWEGWLFDQRNSASKAIAPATVIWCARERQSEDVEMTASNIPGTSEEKAKARRKALVRVHPAGFLQLWKTIVPLAKVQKPHVNVEDIRFEIGSIEITGPGSAEALVGALWPTQLGDHRKHPLDTPSGLWPVLGSVTNPASLPKDVVLGFNISDPRLHHPPTAVPLLRDAKSHSDLMAVLADWPLDRTQPAPALFDRSCRLSASRALPSQKSINRRKTDAVPGKLPEPRPTDPDIPVLLYTSRAVAASQATWTVLLPWKCVQPVWYSLMYYPLSTGGNVRFGGLQEKRQIAFEAGAPWFPGDYPGTAAGWEWEVSERQKRKDEWTRRPKGKRIEWTSVDLGLGRKGEIGAGWACDWQRLIDGPPAEGAKPATETDSRPATLHHLPAPTAKDLLTNPSPKTKEAAGALATVKLTLITRGVPTTCARIYRLPRKDLELRKKWLSLLPTPKAKTRQKPINQRWPPPLPKDTPDHVRVARLAESLLNSEPIQLGHPDYPCVPDEEDLIGFVTTGNFNLGEGRATGIGCLLLEKVISPTAGTEQEQPADGSAPELENVPKVSEHTKTLCIIREAGQSIGRLARWEFV</sequence>
<feature type="domain" description="POP1 C-terminal" evidence="7">
    <location>
        <begin position="714"/>
        <end position="888"/>
    </location>
</feature>
<evidence type="ECO:0000259" key="7">
    <source>
        <dbReference type="Pfam" id="PF22770"/>
    </source>
</evidence>
<dbReference type="HOGENOM" id="CLU_007205_0_0_1"/>
<keyword evidence="3" id="KW-0539">Nucleus</keyword>
<dbReference type="InterPro" id="IPR009723">
    <property type="entry name" value="Pop1_N"/>
</dbReference>
<dbReference type="eggNOG" id="KOG3322">
    <property type="taxonomic scope" value="Eukaryota"/>
</dbReference>
<accession>R7YX50</accession>
<dbReference type="PANTHER" id="PTHR22731:SF3">
    <property type="entry name" value="RIBONUCLEASES P_MRP PROTEIN SUBUNIT POP1"/>
    <property type="match status" value="1"/>
</dbReference>
<dbReference type="AlphaFoldDB" id="R7YX50"/>
<evidence type="ECO:0000256" key="2">
    <source>
        <dbReference type="ARBA" id="ARBA00022694"/>
    </source>
</evidence>
<protein>
    <recommendedName>
        <fullName evidence="10">POPLD domain-containing protein</fullName>
    </recommendedName>
</protein>
<feature type="region of interest" description="Disordered" evidence="4">
    <location>
        <begin position="758"/>
        <end position="777"/>
    </location>
</feature>
<evidence type="ECO:0000313" key="8">
    <source>
        <dbReference type="EMBL" id="EON66384.1"/>
    </source>
</evidence>
<keyword evidence="9" id="KW-1185">Reference proteome</keyword>
<dbReference type="STRING" id="1168221.R7YX50"/>
<proteinExistence type="predicted"/>
<organism evidence="8 9">
    <name type="scientific">Coniosporium apollinis (strain CBS 100218)</name>
    <name type="common">Rock-inhabiting black yeast</name>
    <dbReference type="NCBI Taxonomy" id="1168221"/>
    <lineage>
        <taxon>Eukaryota</taxon>
        <taxon>Fungi</taxon>
        <taxon>Dikarya</taxon>
        <taxon>Ascomycota</taxon>
        <taxon>Pezizomycotina</taxon>
        <taxon>Dothideomycetes</taxon>
        <taxon>Dothideomycetes incertae sedis</taxon>
        <taxon>Coniosporium</taxon>
    </lineage>
</organism>
<dbReference type="GO" id="GO:0001682">
    <property type="term" value="P:tRNA 5'-leader removal"/>
    <property type="evidence" value="ECO:0007669"/>
    <property type="project" value="InterPro"/>
</dbReference>
<feature type="compositionally biased region" description="Basic residues" evidence="4">
    <location>
        <begin position="81"/>
        <end position="102"/>
    </location>
</feature>
<evidence type="ECO:0008006" key="10">
    <source>
        <dbReference type="Google" id="ProtNLM"/>
    </source>
</evidence>